<protein>
    <submittedName>
        <fullName evidence="2">Unannotated protein</fullName>
    </submittedName>
</protein>
<dbReference type="EMBL" id="CAEZTG010000140">
    <property type="protein sequence ID" value="CAB4574123.1"/>
    <property type="molecule type" value="Genomic_DNA"/>
</dbReference>
<feature type="region of interest" description="Disordered" evidence="1">
    <location>
        <begin position="1"/>
        <end position="37"/>
    </location>
</feature>
<evidence type="ECO:0000256" key="1">
    <source>
        <dbReference type="SAM" id="MobiDB-lite"/>
    </source>
</evidence>
<reference evidence="2" key="1">
    <citation type="submission" date="2020-05" db="EMBL/GenBank/DDBJ databases">
        <authorList>
            <person name="Chiriac C."/>
            <person name="Salcher M."/>
            <person name="Ghai R."/>
            <person name="Kavagutti S V."/>
        </authorList>
    </citation>
    <scope>NUCLEOTIDE SEQUENCE</scope>
</reference>
<organism evidence="2">
    <name type="scientific">freshwater metagenome</name>
    <dbReference type="NCBI Taxonomy" id="449393"/>
    <lineage>
        <taxon>unclassified sequences</taxon>
        <taxon>metagenomes</taxon>
        <taxon>ecological metagenomes</taxon>
    </lineage>
</organism>
<sequence>MGSPDLSDRGGHRHHDVADPQRHAHRPGHPQSQYQLHLEDRRRDVGALCGASRLRHRRHLVWFTGRHGIWARCSRPSLSYRHRILHPRSRQLWSAVADHPHHQRCAASADLGRDAVHLIYLCANHHRCRRIPCRARRRAALAHSCGLNSCLAAHDRHHRYSRHPTVPRHAGTYRQRQQGSARADRWHARCPRFCS</sequence>
<feature type="region of interest" description="Disordered" evidence="1">
    <location>
        <begin position="162"/>
        <end position="184"/>
    </location>
</feature>
<feature type="compositionally biased region" description="Basic and acidic residues" evidence="1">
    <location>
        <begin position="1"/>
        <end position="22"/>
    </location>
</feature>
<accession>A0A6J6EIA6</accession>
<name>A0A6J6EIA6_9ZZZZ</name>
<gene>
    <name evidence="2" type="ORF">UFOPK1603_01350</name>
</gene>
<dbReference type="AlphaFoldDB" id="A0A6J6EIA6"/>
<proteinExistence type="predicted"/>
<evidence type="ECO:0000313" key="2">
    <source>
        <dbReference type="EMBL" id="CAB4574123.1"/>
    </source>
</evidence>